<dbReference type="EMBL" id="FR746099">
    <property type="protein sequence ID" value="CCC40928.1"/>
    <property type="molecule type" value="Genomic_DNA"/>
</dbReference>
<dbReference type="PANTHER" id="PTHR30482">
    <property type="entry name" value="HIGH-AFFINITY BRANCHED-CHAIN AMINO ACID TRANSPORT SYSTEM PERMEASE"/>
    <property type="match status" value="1"/>
</dbReference>
<evidence type="ECO:0000256" key="2">
    <source>
        <dbReference type="ARBA" id="ARBA00022475"/>
    </source>
</evidence>
<feature type="transmembrane region" description="Helical" evidence="6">
    <location>
        <begin position="298"/>
        <end position="322"/>
    </location>
</feature>
<name>G0LJJ4_HALWC</name>
<dbReference type="CDD" id="cd06581">
    <property type="entry name" value="TM_PBP1_LivM_like"/>
    <property type="match status" value="1"/>
</dbReference>
<dbReference type="GO" id="GO:0015658">
    <property type="term" value="F:branched-chain amino acid transmembrane transporter activity"/>
    <property type="evidence" value="ECO:0007669"/>
    <property type="project" value="InterPro"/>
</dbReference>
<feature type="transmembrane region" description="Helical" evidence="6">
    <location>
        <begin position="248"/>
        <end position="267"/>
    </location>
</feature>
<keyword evidence="4 6" id="KW-1133">Transmembrane helix</keyword>
<sequence length="353" mass="38046">MSEEIETSYRPRVIWALENPHRLLEYAGVILLLAIPILLPTSSVQTWSVYLIYCMVAVSVDLVWGYTGLLTLGHAAYFGAGAYLTAKISELIPVIPEIASVFIFAPLFGALLTLAIGWFLFSADIKGAYFAIATLIISVVFERIVSQFTGFLGGFNGLSGIPALSIAGFDFPAVAEYYTVLAVLIGIYIGTRQLTNSAFGQTLKGIREDQKRTEAFGYNTELCRLVVFTLSGGIAGLAGGLYATVDGFISPPIIGFVLSTTIVIWVAVGGRGTLIGAALGAILIQFLTSALSDLLLNFWQIILAIIFIAVVIGSPSGIVGLIQRDSRTIQWLREQLVERTSIMTTGKISDRND</sequence>
<dbReference type="InterPro" id="IPR001851">
    <property type="entry name" value="ABC_transp_permease"/>
</dbReference>
<dbReference type="AlphaFoldDB" id="G0LJJ4"/>
<dbReference type="HOGENOM" id="CLU_031365_0_0_2"/>
<evidence type="ECO:0000313" key="8">
    <source>
        <dbReference type="Proteomes" id="UP000007954"/>
    </source>
</evidence>
<feature type="transmembrane region" description="Helical" evidence="6">
    <location>
        <begin position="51"/>
        <end position="78"/>
    </location>
</feature>
<dbReference type="Proteomes" id="UP000007954">
    <property type="component" value="Chromosome"/>
</dbReference>
<feature type="transmembrane region" description="Helical" evidence="6">
    <location>
        <begin position="166"/>
        <end position="189"/>
    </location>
</feature>
<dbReference type="KEGG" id="hwc:Hqrw_3143"/>
<feature type="transmembrane region" description="Helical" evidence="6">
    <location>
        <begin position="128"/>
        <end position="146"/>
    </location>
</feature>
<reference evidence="7 8" key="1">
    <citation type="journal article" date="2011" name="PLoS ONE">
        <title>Haloquadratum walsbyi: limited diversity in a global pond.</title>
        <authorList>
            <person name="Dyall-Smith M."/>
            <person name="Pfeiffer F."/>
            <person name="Klee K."/>
            <person name="Palm P."/>
            <person name="Gross K."/>
            <person name="Schuster S.C."/>
            <person name="Rampp M."/>
            <person name="Oesterhelt D."/>
        </authorList>
    </citation>
    <scope>NUCLEOTIDE SEQUENCE [LARGE SCALE GENOMIC DNA]</scope>
    <source>
        <strain evidence="8">DSM 16854 / JCM 12705 / C23</strain>
    </source>
</reference>
<dbReference type="GO" id="GO:0005886">
    <property type="term" value="C:plasma membrane"/>
    <property type="evidence" value="ECO:0007669"/>
    <property type="project" value="UniProtKB-SubCell"/>
</dbReference>
<feature type="transmembrane region" description="Helical" evidence="6">
    <location>
        <begin position="274"/>
        <end position="292"/>
    </location>
</feature>
<keyword evidence="5 6" id="KW-0472">Membrane</keyword>
<evidence type="ECO:0000256" key="6">
    <source>
        <dbReference type="SAM" id="Phobius"/>
    </source>
</evidence>
<dbReference type="RefSeq" id="WP_014556424.1">
    <property type="nucleotide sequence ID" value="NC_017459.1"/>
</dbReference>
<evidence type="ECO:0000256" key="4">
    <source>
        <dbReference type="ARBA" id="ARBA00022989"/>
    </source>
</evidence>
<protein>
    <submittedName>
        <fullName evidence="7">ABC-type transport system permease protein</fullName>
    </submittedName>
</protein>
<evidence type="ECO:0000256" key="5">
    <source>
        <dbReference type="ARBA" id="ARBA00023136"/>
    </source>
</evidence>
<proteinExistence type="predicted"/>
<dbReference type="PANTHER" id="PTHR30482:SF17">
    <property type="entry name" value="ABC TRANSPORTER ATP-BINDING PROTEIN"/>
    <property type="match status" value="1"/>
</dbReference>
<organism evidence="7 8">
    <name type="scientific">Haloquadratum walsbyi (strain DSM 16854 / JCM 12705 / C23)</name>
    <dbReference type="NCBI Taxonomy" id="768065"/>
    <lineage>
        <taxon>Archaea</taxon>
        <taxon>Methanobacteriati</taxon>
        <taxon>Methanobacteriota</taxon>
        <taxon>Stenosarchaea group</taxon>
        <taxon>Halobacteria</taxon>
        <taxon>Halobacteriales</taxon>
        <taxon>Haloferacaceae</taxon>
        <taxon>Haloquadratum</taxon>
    </lineage>
</organism>
<keyword evidence="3 6" id="KW-0812">Transmembrane</keyword>
<feature type="transmembrane region" description="Helical" evidence="6">
    <location>
        <begin position="98"/>
        <end position="121"/>
    </location>
</feature>
<dbReference type="Pfam" id="PF02653">
    <property type="entry name" value="BPD_transp_2"/>
    <property type="match status" value="1"/>
</dbReference>
<comment type="subcellular location">
    <subcellularLocation>
        <location evidence="1">Cell membrane</location>
        <topology evidence="1">Multi-pass membrane protein</topology>
    </subcellularLocation>
</comment>
<evidence type="ECO:0000256" key="1">
    <source>
        <dbReference type="ARBA" id="ARBA00004651"/>
    </source>
</evidence>
<gene>
    <name evidence="7" type="ordered locus">Hqrw_3143</name>
</gene>
<dbReference type="InterPro" id="IPR043428">
    <property type="entry name" value="LivM-like"/>
</dbReference>
<keyword evidence="2" id="KW-1003">Cell membrane</keyword>
<evidence type="ECO:0000256" key="3">
    <source>
        <dbReference type="ARBA" id="ARBA00022692"/>
    </source>
</evidence>
<feature type="transmembrane region" description="Helical" evidence="6">
    <location>
        <begin position="222"/>
        <end position="242"/>
    </location>
</feature>
<evidence type="ECO:0000313" key="7">
    <source>
        <dbReference type="EMBL" id="CCC40928.1"/>
    </source>
</evidence>
<accession>G0LJJ4</accession>
<dbReference type="OrthoDB" id="30958at2157"/>
<dbReference type="GeneID" id="12447938"/>